<dbReference type="EMBL" id="JBHRZF010000044">
    <property type="protein sequence ID" value="MFC3860102.1"/>
    <property type="molecule type" value="Genomic_DNA"/>
</dbReference>
<dbReference type="InterPro" id="IPR008334">
    <property type="entry name" value="5'-Nucleotdase_C"/>
</dbReference>
<dbReference type="SUPFAM" id="SSF55816">
    <property type="entry name" value="5'-nucleotidase (syn. UDP-sugar hydrolase), C-terminal domain"/>
    <property type="match status" value="1"/>
</dbReference>
<proteinExistence type="inferred from homology"/>
<dbReference type="InterPro" id="IPR006179">
    <property type="entry name" value="5_nucleotidase/apyrase"/>
</dbReference>
<evidence type="ECO:0000259" key="4">
    <source>
        <dbReference type="Pfam" id="PF02872"/>
    </source>
</evidence>
<evidence type="ECO:0000256" key="2">
    <source>
        <dbReference type="RuleBase" id="RU362119"/>
    </source>
</evidence>
<keyword evidence="2" id="KW-0378">Hydrolase</keyword>
<dbReference type="SUPFAM" id="SSF56300">
    <property type="entry name" value="Metallo-dependent phosphatases"/>
    <property type="match status" value="1"/>
</dbReference>
<dbReference type="PRINTS" id="PR01607">
    <property type="entry name" value="APYRASEFAMLY"/>
</dbReference>
<dbReference type="Pfam" id="PF00149">
    <property type="entry name" value="Metallophos"/>
    <property type="match status" value="1"/>
</dbReference>
<keyword evidence="2" id="KW-0547">Nucleotide-binding</keyword>
<evidence type="ECO:0000259" key="3">
    <source>
        <dbReference type="Pfam" id="PF00149"/>
    </source>
</evidence>
<comment type="caution">
    <text evidence="5">The sequence shown here is derived from an EMBL/GenBank/DDBJ whole genome shotgun (WGS) entry which is preliminary data.</text>
</comment>
<organism evidence="5 6">
    <name type="scientific">Deinococcus antarcticus</name>
    <dbReference type="NCBI Taxonomy" id="1298767"/>
    <lineage>
        <taxon>Bacteria</taxon>
        <taxon>Thermotogati</taxon>
        <taxon>Deinococcota</taxon>
        <taxon>Deinococci</taxon>
        <taxon>Deinococcales</taxon>
        <taxon>Deinococcaceae</taxon>
        <taxon>Deinococcus</taxon>
    </lineage>
</organism>
<gene>
    <name evidence="5" type="ORF">ACFOPQ_04905</name>
</gene>
<dbReference type="InterPro" id="IPR006146">
    <property type="entry name" value="5'-Nucleotdase_CS"/>
</dbReference>
<dbReference type="CDD" id="cd07409">
    <property type="entry name" value="MPP_CD73_N"/>
    <property type="match status" value="1"/>
</dbReference>
<evidence type="ECO:0000313" key="5">
    <source>
        <dbReference type="EMBL" id="MFC3860102.1"/>
    </source>
</evidence>
<feature type="domain" description="5'-Nucleotidase C-terminal" evidence="4">
    <location>
        <begin position="325"/>
        <end position="482"/>
    </location>
</feature>
<name>A0ABV8A7H3_9DEIO</name>
<evidence type="ECO:0000256" key="1">
    <source>
        <dbReference type="ARBA" id="ARBA00022729"/>
    </source>
</evidence>
<dbReference type="PANTHER" id="PTHR11575">
    <property type="entry name" value="5'-NUCLEOTIDASE-RELATED"/>
    <property type="match status" value="1"/>
</dbReference>
<dbReference type="Gene3D" id="3.60.21.10">
    <property type="match status" value="1"/>
</dbReference>
<reference evidence="6" key="1">
    <citation type="journal article" date="2019" name="Int. J. Syst. Evol. Microbiol.">
        <title>The Global Catalogue of Microorganisms (GCM) 10K type strain sequencing project: providing services to taxonomists for standard genome sequencing and annotation.</title>
        <authorList>
            <consortium name="The Broad Institute Genomics Platform"/>
            <consortium name="The Broad Institute Genome Sequencing Center for Infectious Disease"/>
            <person name="Wu L."/>
            <person name="Ma J."/>
        </authorList>
    </citation>
    <scope>NUCLEOTIDE SEQUENCE [LARGE SCALE GENOMIC DNA]</scope>
    <source>
        <strain evidence="6">CCTCC AB 2013263</strain>
    </source>
</reference>
<evidence type="ECO:0000313" key="6">
    <source>
        <dbReference type="Proteomes" id="UP001595748"/>
    </source>
</evidence>
<dbReference type="RefSeq" id="WP_380076252.1">
    <property type="nucleotide sequence ID" value="NZ_JBHRZF010000044.1"/>
</dbReference>
<keyword evidence="1 2" id="KW-0732">Signal</keyword>
<keyword evidence="6" id="KW-1185">Reference proteome</keyword>
<dbReference type="InterPro" id="IPR029052">
    <property type="entry name" value="Metallo-depent_PP-like"/>
</dbReference>
<comment type="similarity">
    <text evidence="2">Belongs to the 5'-nucleotidase family.</text>
</comment>
<dbReference type="Gene3D" id="3.90.780.10">
    <property type="entry name" value="5'-Nucleotidase, C-terminal domain"/>
    <property type="match status" value="1"/>
</dbReference>
<dbReference type="PROSITE" id="PS00786">
    <property type="entry name" value="5_NUCLEOTIDASE_2"/>
    <property type="match status" value="1"/>
</dbReference>
<sequence>MKTKHLLPLVAALLLGSATAAPFTMTVLHTDDLHGHLDPVKVGENTYGGYSRQTTLIKQYAASDTNPVVLSGGDTFQGTLFYNVYQGLADVLFMNFQGYQAMAVGNHEFDNGPAALAKFAQKAKFPLLASNLDVSAEPLLKDLVKPYAVLNVGGEKIGVIGAVTPDLPLISSPGPNVKMIELMTGIRNSADALKAQGINKVVLVSHLGYTVEQQVAATVPGIDLIVGGHSHTLLGTFDNKDFPKSEGPYPTIVNNPDGNKTLLVAAWEWGKVLGRIKVTFDEAGAVTAWEGNPIPVTKDIAEDDTSRRMIETLSVPIASLRRQVIGNTGTGLNGGREIVRQRESTMANVLADAALSAGKQAGAELAFVNGGGVRASIDKGPITFEEAITVQPFGNSLSIVDLTGAQIKAALEHGVATWSENKGQFLHVSKGVTYTFDLSQPAGNRVTSVTVNGQPLDSGKTYKVAMNNFTAGGGDGFTMFKDAKRLDTGTLDVDILVNYLKANPTLDAQNEGRIIIVNEPKK</sequence>
<protein>
    <submittedName>
        <fullName evidence="5">Bifunctional metallophosphatase/5'-nucleotidase</fullName>
    </submittedName>
</protein>
<dbReference type="PANTHER" id="PTHR11575:SF24">
    <property type="entry name" value="5'-NUCLEOTIDASE"/>
    <property type="match status" value="1"/>
</dbReference>
<dbReference type="PROSITE" id="PS00785">
    <property type="entry name" value="5_NUCLEOTIDASE_1"/>
    <property type="match status" value="1"/>
</dbReference>
<dbReference type="InterPro" id="IPR004843">
    <property type="entry name" value="Calcineurin-like_PHP"/>
</dbReference>
<accession>A0ABV8A7H3</accession>
<feature type="domain" description="Calcineurin-like phosphoesterase" evidence="3">
    <location>
        <begin position="25"/>
        <end position="232"/>
    </location>
</feature>
<feature type="signal peptide" evidence="2">
    <location>
        <begin position="1"/>
        <end position="20"/>
    </location>
</feature>
<feature type="chain" id="PRO_5045004042" evidence="2">
    <location>
        <begin position="21"/>
        <end position="522"/>
    </location>
</feature>
<dbReference type="Pfam" id="PF02872">
    <property type="entry name" value="5_nucleotid_C"/>
    <property type="match status" value="1"/>
</dbReference>
<dbReference type="InterPro" id="IPR036907">
    <property type="entry name" value="5'-Nucleotdase_C_sf"/>
</dbReference>
<dbReference type="Proteomes" id="UP001595748">
    <property type="component" value="Unassembled WGS sequence"/>
</dbReference>